<keyword evidence="5 10" id="KW-0548">Nucleotidyltransferase</keyword>
<evidence type="ECO:0000256" key="2">
    <source>
        <dbReference type="ARBA" id="ARBA00022475"/>
    </source>
</evidence>
<dbReference type="InterPro" id="IPR050338">
    <property type="entry name" value="DisA"/>
</dbReference>
<comment type="similarity">
    <text evidence="10">Belongs to the adenylate cyclase family. DacA/CdaA subfamily.</text>
</comment>
<organism evidence="12 13">
    <name type="scientific">Namhaeicola litoreus</name>
    <dbReference type="NCBI Taxonomy" id="1052145"/>
    <lineage>
        <taxon>Bacteria</taxon>
        <taxon>Pseudomonadati</taxon>
        <taxon>Bacteroidota</taxon>
        <taxon>Flavobacteriia</taxon>
        <taxon>Flavobacteriales</taxon>
        <taxon>Flavobacteriaceae</taxon>
        <taxon>Namhaeicola</taxon>
    </lineage>
</organism>
<dbReference type="InterPro" id="IPR045585">
    <property type="entry name" value="CdaA_N"/>
</dbReference>
<keyword evidence="6 10" id="KW-0547">Nucleotide-binding</keyword>
<evidence type="ECO:0000313" key="13">
    <source>
        <dbReference type="Proteomes" id="UP001597201"/>
    </source>
</evidence>
<keyword evidence="13" id="KW-1185">Reference proteome</keyword>
<keyword evidence="9 10" id="KW-0472">Membrane</keyword>
<dbReference type="PROSITE" id="PS51794">
    <property type="entry name" value="DAC"/>
    <property type="match status" value="1"/>
</dbReference>
<dbReference type="InterPro" id="IPR036888">
    <property type="entry name" value="DNA_integrity_DisA_N_sf"/>
</dbReference>
<protein>
    <recommendedName>
        <fullName evidence="10">Diadenylate cyclase</fullName>
        <shortName evidence="10">DAC</shortName>
        <ecNumber evidence="10">2.7.7.85</ecNumber>
    </recommendedName>
    <alternativeName>
        <fullName evidence="10">Cyclic-di-AMP synthase</fullName>
        <shortName evidence="10">c-di-AMP synthase</shortName>
    </alternativeName>
</protein>
<comment type="caution">
    <text evidence="10">Lacks conserved residue(s) required for the propagation of feature annotation.</text>
</comment>
<dbReference type="EC" id="2.7.7.85" evidence="10"/>
<keyword evidence="4 10" id="KW-0812">Transmembrane</keyword>
<evidence type="ECO:0000256" key="10">
    <source>
        <dbReference type="HAMAP-Rule" id="MF_01499"/>
    </source>
</evidence>
<dbReference type="SUPFAM" id="SSF143597">
    <property type="entry name" value="YojJ-like"/>
    <property type="match status" value="1"/>
</dbReference>
<evidence type="ECO:0000256" key="5">
    <source>
        <dbReference type="ARBA" id="ARBA00022695"/>
    </source>
</evidence>
<dbReference type="Pfam" id="PF19293">
    <property type="entry name" value="CdaA_N"/>
    <property type="match status" value="1"/>
</dbReference>
<accession>A0ABW3Y865</accession>
<evidence type="ECO:0000259" key="11">
    <source>
        <dbReference type="PROSITE" id="PS51794"/>
    </source>
</evidence>
<keyword evidence="8 10" id="KW-1133">Transmembrane helix</keyword>
<keyword evidence="2 10" id="KW-1003">Cell membrane</keyword>
<proteinExistence type="inferred from homology"/>
<name>A0ABW3Y865_9FLAO</name>
<evidence type="ECO:0000256" key="7">
    <source>
        <dbReference type="ARBA" id="ARBA00022840"/>
    </source>
</evidence>
<sequence length="262" mass="29343">MEFFDFLNLRFLDILDIVLVAVLLFYIYRLIRGTAAFNIFLGIAMIYLIWKLTEALQMGLLSDILGKFLGGGFIALIIVFQQEIRKFLLMLGSTSFGSKKGFLKNLKLFKSDFIQTANEVDEIVSFCEEMSAARIGVLIVFGKSNSLDFVKVTGDPQQILVNKPILKSIFYKNSPLHDGAVIIEENMITATRVILPIENSADIPSHFGLRHRAALGITNRTDAIALIVSEETGQISYVNNGVFVLFEDAEDLAEIIKEDLTY</sequence>
<dbReference type="HAMAP" id="MF_01499">
    <property type="entry name" value="DacA"/>
    <property type="match status" value="1"/>
</dbReference>
<dbReference type="Proteomes" id="UP001597201">
    <property type="component" value="Unassembled WGS sequence"/>
</dbReference>
<feature type="transmembrane region" description="Helical" evidence="10">
    <location>
        <begin position="6"/>
        <end position="28"/>
    </location>
</feature>
<dbReference type="PIRSF" id="PIRSF004793">
    <property type="entry name" value="UCP004793"/>
    <property type="match status" value="1"/>
</dbReference>
<feature type="transmembrane region" description="Helical" evidence="10">
    <location>
        <begin position="35"/>
        <end position="52"/>
    </location>
</feature>
<dbReference type="PANTHER" id="PTHR34185">
    <property type="entry name" value="DIADENYLATE CYCLASE"/>
    <property type="match status" value="1"/>
</dbReference>
<dbReference type="PANTHER" id="PTHR34185:SF1">
    <property type="entry name" value="DIADENYLATE CYCLASE"/>
    <property type="match status" value="1"/>
</dbReference>
<reference evidence="13" key="1">
    <citation type="journal article" date="2019" name="Int. J. Syst. Evol. Microbiol.">
        <title>The Global Catalogue of Microorganisms (GCM) 10K type strain sequencing project: providing services to taxonomists for standard genome sequencing and annotation.</title>
        <authorList>
            <consortium name="The Broad Institute Genomics Platform"/>
            <consortium name="The Broad Institute Genome Sequencing Center for Infectious Disease"/>
            <person name="Wu L."/>
            <person name="Ma J."/>
        </authorList>
    </citation>
    <scope>NUCLEOTIDE SEQUENCE [LARGE SCALE GENOMIC DNA]</scope>
    <source>
        <strain evidence="13">CCUG 61485</strain>
    </source>
</reference>
<feature type="domain" description="DAC" evidence="11">
    <location>
        <begin position="81"/>
        <end position="249"/>
    </location>
</feature>
<evidence type="ECO:0000256" key="6">
    <source>
        <dbReference type="ARBA" id="ARBA00022741"/>
    </source>
</evidence>
<dbReference type="Pfam" id="PF02457">
    <property type="entry name" value="DAC"/>
    <property type="match status" value="1"/>
</dbReference>
<evidence type="ECO:0000256" key="3">
    <source>
        <dbReference type="ARBA" id="ARBA00022679"/>
    </source>
</evidence>
<feature type="transmembrane region" description="Helical" evidence="10">
    <location>
        <begin position="64"/>
        <end position="80"/>
    </location>
</feature>
<comment type="catalytic activity">
    <reaction evidence="1 10">
        <text>2 ATP = 3',3'-c-di-AMP + 2 diphosphate</text>
        <dbReference type="Rhea" id="RHEA:35655"/>
        <dbReference type="ChEBI" id="CHEBI:30616"/>
        <dbReference type="ChEBI" id="CHEBI:33019"/>
        <dbReference type="ChEBI" id="CHEBI:71500"/>
        <dbReference type="EC" id="2.7.7.85"/>
    </reaction>
</comment>
<dbReference type="InterPro" id="IPR034701">
    <property type="entry name" value="CdaA"/>
</dbReference>
<evidence type="ECO:0000256" key="9">
    <source>
        <dbReference type="ARBA" id="ARBA00023136"/>
    </source>
</evidence>
<comment type="function">
    <text evidence="10">Catalyzes the condensation of 2 ATP molecules into cyclic di-AMP (c-di-AMP), a second messenger used to regulate differing processes in different bacteria.</text>
</comment>
<dbReference type="InterPro" id="IPR014046">
    <property type="entry name" value="C-di-AMP_synthase"/>
</dbReference>
<evidence type="ECO:0000256" key="4">
    <source>
        <dbReference type="ARBA" id="ARBA00022692"/>
    </source>
</evidence>
<gene>
    <name evidence="10" type="primary">dacA</name>
    <name evidence="12" type="ORF">ACFQ39_14100</name>
</gene>
<evidence type="ECO:0000313" key="12">
    <source>
        <dbReference type="EMBL" id="MFD1316753.1"/>
    </source>
</evidence>
<evidence type="ECO:0000256" key="1">
    <source>
        <dbReference type="ARBA" id="ARBA00000877"/>
    </source>
</evidence>
<evidence type="ECO:0000256" key="8">
    <source>
        <dbReference type="ARBA" id="ARBA00022989"/>
    </source>
</evidence>
<dbReference type="Gene3D" id="3.40.1700.10">
    <property type="entry name" value="DNA integrity scanning protein, DisA, N-terminal domain"/>
    <property type="match status" value="1"/>
</dbReference>
<comment type="caution">
    <text evidence="12">The sequence shown here is derived from an EMBL/GenBank/DDBJ whole genome shotgun (WGS) entry which is preliminary data.</text>
</comment>
<comment type="subunit">
    <text evidence="10">Probably a homodimer.</text>
</comment>
<keyword evidence="3 10" id="KW-0808">Transferase</keyword>
<dbReference type="RefSeq" id="WP_377180104.1">
    <property type="nucleotide sequence ID" value="NZ_JBHTMY010000004.1"/>
</dbReference>
<dbReference type="EMBL" id="JBHTMY010000004">
    <property type="protein sequence ID" value="MFD1316753.1"/>
    <property type="molecule type" value="Genomic_DNA"/>
</dbReference>
<dbReference type="InterPro" id="IPR003390">
    <property type="entry name" value="DNA_integrity_scan_DisA_N"/>
</dbReference>
<keyword evidence="7 10" id="KW-0067">ATP-binding</keyword>